<dbReference type="PANTHER" id="PTHR43767:SF1">
    <property type="entry name" value="NONRIBOSOMAL PEPTIDE SYNTHASE PES1 (EUROFUNG)-RELATED"/>
    <property type="match status" value="1"/>
</dbReference>
<dbReference type="Gene3D" id="3.40.50.12780">
    <property type="entry name" value="N-terminal domain of ligase-like"/>
    <property type="match status" value="1"/>
</dbReference>
<dbReference type="Gene3D" id="3.30.300.30">
    <property type="match status" value="1"/>
</dbReference>
<reference evidence="3 4" key="1">
    <citation type="submission" date="2019-02" db="EMBL/GenBank/DDBJ databases">
        <title>Deep-cultivation of Planctomycetes and their phenomic and genomic characterization uncovers novel biology.</title>
        <authorList>
            <person name="Wiegand S."/>
            <person name="Jogler M."/>
            <person name="Boedeker C."/>
            <person name="Pinto D."/>
            <person name="Vollmers J."/>
            <person name="Rivas-Marin E."/>
            <person name="Kohn T."/>
            <person name="Peeters S.H."/>
            <person name="Heuer A."/>
            <person name="Rast P."/>
            <person name="Oberbeckmann S."/>
            <person name="Bunk B."/>
            <person name="Jeske O."/>
            <person name="Meyerdierks A."/>
            <person name="Storesund J.E."/>
            <person name="Kallscheuer N."/>
            <person name="Luecker S."/>
            <person name="Lage O.M."/>
            <person name="Pohl T."/>
            <person name="Merkel B.J."/>
            <person name="Hornburger P."/>
            <person name="Mueller R.-W."/>
            <person name="Bruemmer F."/>
            <person name="Labrenz M."/>
            <person name="Spormann A.M."/>
            <person name="Op Den Camp H."/>
            <person name="Overmann J."/>
            <person name="Amann R."/>
            <person name="Jetten M.S.M."/>
            <person name="Mascher T."/>
            <person name="Medema M.H."/>
            <person name="Devos D.P."/>
            <person name="Kaster A.-K."/>
            <person name="Ovreas L."/>
            <person name="Rohde M."/>
            <person name="Galperin M.Y."/>
            <person name="Jogler C."/>
        </authorList>
    </citation>
    <scope>NUCLEOTIDE SEQUENCE [LARGE SCALE GENOMIC DNA]</scope>
    <source>
        <strain evidence="3 4">CA54</strain>
    </source>
</reference>
<dbReference type="InterPro" id="IPR000873">
    <property type="entry name" value="AMP-dep_synth/lig_dom"/>
</dbReference>
<dbReference type="InterPro" id="IPR042099">
    <property type="entry name" value="ANL_N_sf"/>
</dbReference>
<dbReference type="Pfam" id="PF00501">
    <property type="entry name" value="AMP-binding"/>
    <property type="match status" value="1"/>
</dbReference>
<dbReference type="InterPro" id="IPR020845">
    <property type="entry name" value="AMP-binding_CS"/>
</dbReference>
<evidence type="ECO:0000259" key="2">
    <source>
        <dbReference type="Pfam" id="PF13193"/>
    </source>
</evidence>
<organism evidence="3 4">
    <name type="scientific">Symmachiella macrocystis</name>
    <dbReference type="NCBI Taxonomy" id="2527985"/>
    <lineage>
        <taxon>Bacteria</taxon>
        <taxon>Pseudomonadati</taxon>
        <taxon>Planctomycetota</taxon>
        <taxon>Planctomycetia</taxon>
        <taxon>Planctomycetales</taxon>
        <taxon>Planctomycetaceae</taxon>
        <taxon>Symmachiella</taxon>
    </lineage>
</organism>
<accession>A0A5C6BJB0</accession>
<dbReference type="PANTHER" id="PTHR43767">
    <property type="entry name" value="LONG-CHAIN-FATTY-ACID--COA LIGASE"/>
    <property type="match status" value="1"/>
</dbReference>
<comment type="caution">
    <text evidence="3">The sequence shown here is derived from an EMBL/GenBank/DDBJ whole genome shotgun (WGS) entry which is preliminary data.</text>
</comment>
<feature type="domain" description="AMP-dependent synthetase/ligase" evidence="1">
    <location>
        <begin position="23"/>
        <end position="375"/>
    </location>
</feature>
<dbReference type="RefSeq" id="WP_146369613.1">
    <property type="nucleotide sequence ID" value="NZ_SJPP01000001.1"/>
</dbReference>
<keyword evidence="3" id="KW-0436">Ligase</keyword>
<dbReference type="PROSITE" id="PS00455">
    <property type="entry name" value="AMP_BINDING"/>
    <property type="match status" value="1"/>
</dbReference>
<name>A0A5C6BJB0_9PLAN</name>
<proteinExistence type="predicted"/>
<dbReference type="Proteomes" id="UP000320735">
    <property type="component" value="Unassembled WGS sequence"/>
</dbReference>
<evidence type="ECO:0000313" key="4">
    <source>
        <dbReference type="Proteomes" id="UP000320735"/>
    </source>
</evidence>
<feature type="domain" description="AMP-binding enzyme C-terminal" evidence="2">
    <location>
        <begin position="425"/>
        <end position="500"/>
    </location>
</feature>
<dbReference type="SUPFAM" id="SSF56801">
    <property type="entry name" value="Acetyl-CoA synthetase-like"/>
    <property type="match status" value="1"/>
</dbReference>
<gene>
    <name evidence="3" type="primary">lcfB_1</name>
    <name evidence="3" type="ORF">CA54_09180</name>
</gene>
<dbReference type="AlphaFoldDB" id="A0A5C6BJB0"/>
<evidence type="ECO:0000313" key="3">
    <source>
        <dbReference type="EMBL" id="TWU12100.1"/>
    </source>
</evidence>
<dbReference type="EMBL" id="SJPP01000001">
    <property type="protein sequence ID" value="TWU12100.1"/>
    <property type="molecule type" value="Genomic_DNA"/>
</dbReference>
<dbReference type="EC" id="6.2.1.3" evidence="3"/>
<evidence type="ECO:0000259" key="1">
    <source>
        <dbReference type="Pfam" id="PF00501"/>
    </source>
</evidence>
<dbReference type="Pfam" id="PF13193">
    <property type="entry name" value="AMP-binding_C"/>
    <property type="match status" value="1"/>
</dbReference>
<sequence>MPLSGSPLDKPFQLFDLLRRGLESNADGVAIASLDKQDTWRDLSRASDRLAANLLGLGLQAGDRVASLMPNCDALLVHYIACVKAGLVATPLNYRYQAPEIDHALEVSEASILLAHAERDADIAKTKLAAKLPLGVIGYGASDGRSRTYEAFIKQDPPAIELRAPDPAAPAIIFFTSGSTGPAKGVTHSFETFGWLVASIIESFELTQNDIVLPGSSLSHIAGLSLSLAAVAAGARISIARTFDGDELLSVLRKDGPTVLMMLPAALFSLARDNGATREDFTSLRLCVSGGDKVSAELEREFTELAGFRIDEGYGMSEIGWATLNPPSGLNKLGSIGTLNPGYAASIRNENGKELAAGEDGRLWIKSPSDMVRYWNQPEATEVTFQDGWLDTGDQMRIDDDGYLWFRGRKKQIIVHDGSNIAPQEVEEALLEHPAVETVGVVGVYNLVHGENVRAYITLRDDAARPTSQALIRFARERVGYKAPEEIVVLREMPVNPAGKVDRVTLKRMAEEQHADTALR</sequence>
<dbReference type="GO" id="GO:0004467">
    <property type="term" value="F:long-chain fatty acid-CoA ligase activity"/>
    <property type="evidence" value="ECO:0007669"/>
    <property type="project" value="UniProtKB-EC"/>
</dbReference>
<dbReference type="InterPro" id="IPR050237">
    <property type="entry name" value="ATP-dep_AMP-bd_enzyme"/>
</dbReference>
<dbReference type="OrthoDB" id="9778383at2"/>
<dbReference type="InterPro" id="IPR045851">
    <property type="entry name" value="AMP-bd_C_sf"/>
</dbReference>
<dbReference type="InterPro" id="IPR025110">
    <property type="entry name" value="AMP-bd_C"/>
</dbReference>
<keyword evidence="4" id="KW-1185">Reference proteome</keyword>
<protein>
    <submittedName>
        <fullName evidence="3">Long-chain-fatty-acid--CoA ligase</fullName>
        <ecNumber evidence="3">6.2.1.3</ecNumber>
    </submittedName>
</protein>